<dbReference type="InterPro" id="IPR006702">
    <property type="entry name" value="CASP_dom"/>
</dbReference>
<evidence type="ECO:0000256" key="1">
    <source>
        <dbReference type="ARBA" id="ARBA00004651"/>
    </source>
</evidence>
<accession>A0A833QZF8</accession>
<evidence type="ECO:0000256" key="2">
    <source>
        <dbReference type="ARBA" id="ARBA00007651"/>
    </source>
</evidence>
<keyword evidence="12" id="KW-1185">Reference proteome</keyword>
<keyword evidence="6 8" id="KW-1133">Transmembrane helix</keyword>
<comment type="caution">
    <text evidence="11">The sequence shown here is derived from an EMBL/GenBank/DDBJ whole genome shotgun (WGS) entry which is preliminary data.</text>
</comment>
<comment type="subcellular location">
    <subcellularLocation>
        <location evidence="1 8">Cell membrane</location>
        <topology evidence="1 8">Multi-pass membrane protein</topology>
    </subcellularLocation>
</comment>
<evidence type="ECO:0000256" key="5">
    <source>
        <dbReference type="ARBA" id="ARBA00022692"/>
    </source>
</evidence>
<dbReference type="OrthoDB" id="1924823at2759"/>
<evidence type="ECO:0000256" key="6">
    <source>
        <dbReference type="ARBA" id="ARBA00022989"/>
    </source>
</evidence>
<keyword evidence="7 8" id="KW-0472">Membrane</keyword>
<dbReference type="GO" id="GO:0005886">
    <property type="term" value="C:plasma membrane"/>
    <property type="evidence" value="ECO:0007669"/>
    <property type="project" value="UniProtKB-SubCell"/>
</dbReference>
<dbReference type="Proteomes" id="UP000623129">
    <property type="component" value="Unassembled WGS sequence"/>
</dbReference>
<keyword evidence="5 8" id="KW-0812">Transmembrane</keyword>
<comment type="similarity">
    <text evidence="2 8">Belongs to the Casparian strip membrane proteins (CASP) family.</text>
</comment>
<evidence type="ECO:0000313" key="11">
    <source>
        <dbReference type="EMBL" id="KAF3330451.1"/>
    </source>
</evidence>
<dbReference type="PANTHER" id="PTHR33573">
    <property type="entry name" value="CASP-LIKE PROTEIN 4A4"/>
    <property type="match status" value="1"/>
</dbReference>
<feature type="transmembrane region" description="Helical" evidence="8">
    <location>
        <begin position="178"/>
        <end position="200"/>
    </location>
</feature>
<feature type="region of interest" description="Disordered" evidence="9">
    <location>
        <begin position="1"/>
        <end position="41"/>
    </location>
</feature>
<dbReference type="EMBL" id="SWLB01000013">
    <property type="protein sequence ID" value="KAF3330451.1"/>
    <property type="molecule type" value="Genomic_DNA"/>
</dbReference>
<proteinExistence type="inferred from homology"/>
<dbReference type="PANTHER" id="PTHR33573:SF57">
    <property type="entry name" value="CASP-LIKE PROTEIN 4B1"/>
    <property type="match status" value="1"/>
</dbReference>
<sequence length="205" mass="22132">MAAVSDNPTPENLPESSAPPDLEKGSGAAPTSTATGEGSGDAAVGAVVRRWRREDMLDKATLLLRAATWLFSVISFMVMASNKHGDWKEFGKYEEYRYIVAIGVFAFLYSMAQVVRHVHRLSGGNDLIPARYGGIVDFAGDQVTAYLLMSSLSAAIPITNRMREGVDNMFTDSSAASISMAFFAFVALALSSLISGFKLCKQPYI</sequence>
<evidence type="ECO:0000256" key="9">
    <source>
        <dbReference type="SAM" id="MobiDB-lite"/>
    </source>
</evidence>
<evidence type="ECO:0000256" key="3">
    <source>
        <dbReference type="ARBA" id="ARBA00011489"/>
    </source>
</evidence>
<name>A0A833QZF8_9POAL</name>
<evidence type="ECO:0000256" key="8">
    <source>
        <dbReference type="RuleBase" id="RU361233"/>
    </source>
</evidence>
<dbReference type="AlphaFoldDB" id="A0A833QZF8"/>
<feature type="transmembrane region" description="Helical" evidence="8">
    <location>
        <begin position="62"/>
        <end position="81"/>
    </location>
</feature>
<evidence type="ECO:0000256" key="4">
    <source>
        <dbReference type="ARBA" id="ARBA00022475"/>
    </source>
</evidence>
<reference evidence="11" key="1">
    <citation type="submission" date="2020-01" db="EMBL/GenBank/DDBJ databases">
        <title>Genome sequence of Kobresia littledalei, the first chromosome-level genome in the family Cyperaceae.</title>
        <authorList>
            <person name="Qu G."/>
        </authorList>
    </citation>
    <scope>NUCLEOTIDE SEQUENCE</scope>
    <source>
        <strain evidence="11">C.B.Clarke</strain>
        <tissue evidence="11">Leaf</tissue>
    </source>
</reference>
<comment type="subunit">
    <text evidence="3 8">Homodimer and heterodimers.</text>
</comment>
<evidence type="ECO:0000256" key="7">
    <source>
        <dbReference type="ARBA" id="ARBA00023136"/>
    </source>
</evidence>
<protein>
    <recommendedName>
        <fullName evidence="8">CASP-like protein</fullName>
    </recommendedName>
</protein>
<feature type="compositionally biased region" description="Polar residues" evidence="9">
    <location>
        <begin position="1"/>
        <end position="10"/>
    </location>
</feature>
<dbReference type="Pfam" id="PF04535">
    <property type="entry name" value="CASP_dom"/>
    <property type="match status" value="1"/>
</dbReference>
<feature type="domain" description="Casparian strip membrane protein" evidence="10">
    <location>
        <begin position="56"/>
        <end position="187"/>
    </location>
</feature>
<feature type="transmembrane region" description="Helical" evidence="8">
    <location>
        <begin position="135"/>
        <end position="158"/>
    </location>
</feature>
<evidence type="ECO:0000313" key="12">
    <source>
        <dbReference type="Proteomes" id="UP000623129"/>
    </source>
</evidence>
<feature type="transmembrane region" description="Helical" evidence="8">
    <location>
        <begin position="96"/>
        <end position="115"/>
    </location>
</feature>
<gene>
    <name evidence="11" type="ORF">FCM35_KLT03805</name>
</gene>
<evidence type="ECO:0000259" key="10">
    <source>
        <dbReference type="Pfam" id="PF04535"/>
    </source>
</evidence>
<keyword evidence="4 8" id="KW-1003">Cell membrane</keyword>
<organism evidence="11 12">
    <name type="scientific">Carex littledalei</name>
    <dbReference type="NCBI Taxonomy" id="544730"/>
    <lineage>
        <taxon>Eukaryota</taxon>
        <taxon>Viridiplantae</taxon>
        <taxon>Streptophyta</taxon>
        <taxon>Embryophyta</taxon>
        <taxon>Tracheophyta</taxon>
        <taxon>Spermatophyta</taxon>
        <taxon>Magnoliopsida</taxon>
        <taxon>Liliopsida</taxon>
        <taxon>Poales</taxon>
        <taxon>Cyperaceae</taxon>
        <taxon>Cyperoideae</taxon>
        <taxon>Cariceae</taxon>
        <taxon>Carex</taxon>
        <taxon>Carex subgen. Euthyceras</taxon>
    </lineage>
</organism>